<accession>A0A3M3JRT8</accession>
<proteinExistence type="predicted"/>
<organism evidence="1 2">
    <name type="scientific">Pseudomonas syringae pv. coriandricola</name>
    <dbReference type="NCBI Taxonomy" id="264453"/>
    <lineage>
        <taxon>Bacteria</taxon>
        <taxon>Pseudomonadati</taxon>
        <taxon>Pseudomonadota</taxon>
        <taxon>Gammaproteobacteria</taxon>
        <taxon>Pseudomonadales</taxon>
        <taxon>Pseudomonadaceae</taxon>
        <taxon>Pseudomonas</taxon>
    </lineage>
</organism>
<evidence type="ECO:0000313" key="1">
    <source>
        <dbReference type="EMBL" id="RMN13523.1"/>
    </source>
</evidence>
<name>A0A3M3JRT8_9PSED</name>
<dbReference type="AlphaFoldDB" id="A0A3M3JRT8"/>
<reference evidence="1 2" key="1">
    <citation type="submission" date="2018-08" db="EMBL/GenBank/DDBJ databases">
        <title>Recombination of ecologically and evolutionarily significant loci maintains genetic cohesion in the Pseudomonas syringae species complex.</title>
        <authorList>
            <person name="Dillon M."/>
            <person name="Thakur S."/>
            <person name="Almeida R.N.D."/>
            <person name="Weir B.S."/>
            <person name="Guttman D.S."/>
        </authorList>
    </citation>
    <scope>NUCLEOTIDE SEQUENCE [LARGE SCALE GENOMIC DNA]</scope>
    <source>
        <strain evidence="1 2">ICMP 12341</strain>
    </source>
</reference>
<evidence type="ECO:0000313" key="2">
    <source>
        <dbReference type="Proteomes" id="UP000271468"/>
    </source>
</evidence>
<dbReference type="Proteomes" id="UP000271468">
    <property type="component" value="Unassembled WGS sequence"/>
</dbReference>
<gene>
    <name evidence="1" type="ORF">ALQ65_200293</name>
</gene>
<dbReference type="EMBL" id="RBOV01000098">
    <property type="protein sequence ID" value="RMN13523.1"/>
    <property type="molecule type" value="Genomic_DNA"/>
</dbReference>
<comment type="caution">
    <text evidence="1">The sequence shown here is derived from an EMBL/GenBank/DDBJ whole genome shotgun (WGS) entry which is preliminary data.</text>
</comment>
<protein>
    <submittedName>
        <fullName evidence="1">Uncharacterized protein</fullName>
    </submittedName>
</protein>
<sequence length="90" mass="10158">MTLSGMPKNFGRYTQLTKIAKPLSTTIATNTRDGMPTIIEREVKTALFSKSGFLCSAIYTTPWSRMHNNMRIYTYISNPLAMTFPFGPTK</sequence>